<name>A7B903_9ACTO</name>
<proteinExistence type="predicted"/>
<organism evidence="1 2">
    <name type="scientific">Schaalia dentiphila ATCC 17982</name>
    <dbReference type="NCBI Taxonomy" id="411466"/>
    <lineage>
        <taxon>Bacteria</taxon>
        <taxon>Bacillati</taxon>
        <taxon>Actinomycetota</taxon>
        <taxon>Actinomycetes</taxon>
        <taxon>Actinomycetales</taxon>
        <taxon>Actinomycetaceae</taxon>
        <taxon>Schaalia</taxon>
        <taxon>Schaalia dentiphila</taxon>
    </lineage>
</organism>
<dbReference type="AlphaFoldDB" id="A7B903"/>
<keyword evidence="2" id="KW-1185">Reference proteome</keyword>
<dbReference type="HOGENOM" id="CLU_3354087_0_0_11"/>
<comment type="caution">
    <text evidence="1">The sequence shown here is derived from an EMBL/GenBank/DDBJ whole genome shotgun (WGS) entry which is preliminary data.</text>
</comment>
<accession>A7B903</accession>
<dbReference type="EMBL" id="AAYI02000004">
    <property type="protein sequence ID" value="EDN79677.1"/>
    <property type="molecule type" value="Genomic_DNA"/>
</dbReference>
<evidence type="ECO:0000313" key="2">
    <source>
        <dbReference type="Proteomes" id="UP000003553"/>
    </source>
</evidence>
<dbReference type="Proteomes" id="UP000003553">
    <property type="component" value="Unassembled WGS sequence"/>
</dbReference>
<reference evidence="1" key="2">
    <citation type="submission" date="2015-05" db="EMBL/GenBank/DDBJ databases">
        <title>Draft genome sequence of Actinomyces odontolyticus (ATCC 17982).</title>
        <authorList>
            <person name="Sudarsanam P."/>
            <person name="Ley R."/>
            <person name="Guruge J."/>
            <person name="Turnbaugh P.J."/>
            <person name="Mahowald M."/>
            <person name="Liep D."/>
            <person name="Gordon J."/>
        </authorList>
    </citation>
    <scope>NUCLEOTIDE SEQUENCE</scope>
    <source>
        <strain evidence="1">ATCC 17982</strain>
    </source>
</reference>
<sequence>MGVLLLAYSVAEVAPSLSGDAFLDRVEQMFQIATTP</sequence>
<evidence type="ECO:0000313" key="1">
    <source>
        <dbReference type="EMBL" id="EDN79677.1"/>
    </source>
</evidence>
<protein>
    <submittedName>
        <fullName evidence="1">Uncharacterized protein</fullName>
    </submittedName>
</protein>
<reference evidence="1" key="1">
    <citation type="submission" date="2007-04" db="EMBL/GenBank/DDBJ databases">
        <authorList>
            <person name="Fulton L."/>
            <person name="Clifton S."/>
            <person name="Fulton B."/>
            <person name="Xu J."/>
            <person name="Minx P."/>
            <person name="Pepin K.H."/>
            <person name="Johnson M."/>
            <person name="Thiruvilangam P."/>
            <person name="Bhonagiri V."/>
            <person name="Nash W.E."/>
            <person name="Mardis E.R."/>
            <person name="Wilson R.K."/>
        </authorList>
    </citation>
    <scope>NUCLEOTIDE SEQUENCE [LARGE SCALE GENOMIC DNA]</scope>
    <source>
        <strain evidence="1">ATCC 17982</strain>
    </source>
</reference>
<gene>
    <name evidence="1" type="ORF">ACTODO_00103</name>
</gene>